<name>A0A5D0U572_9ACTN</name>
<dbReference type="InterPro" id="IPR050072">
    <property type="entry name" value="Peptidase_M20A"/>
</dbReference>
<dbReference type="EMBL" id="VSFF01000008">
    <property type="protein sequence ID" value="TYC13217.1"/>
    <property type="molecule type" value="Genomic_DNA"/>
</dbReference>
<organism evidence="1 2">
    <name type="scientific">Actinomadura syzygii</name>
    <dbReference type="NCBI Taxonomy" id="1427538"/>
    <lineage>
        <taxon>Bacteria</taxon>
        <taxon>Bacillati</taxon>
        <taxon>Actinomycetota</taxon>
        <taxon>Actinomycetes</taxon>
        <taxon>Streptosporangiales</taxon>
        <taxon>Thermomonosporaceae</taxon>
        <taxon>Actinomadura</taxon>
    </lineage>
</organism>
<gene>
    <name evidence="1" type="ORF">FXF65_22195</name>
</gene>
<dbReference type="Gene3D" id="3.40.630.10">
    <property type="entry name" value="Zn peptidases"/>
    <property type="match status" value="2"/>
</dbReference>
<dbReference type="AlphaFoldDB" id="A0A5D0U572"/>
<proteinExistence type="predicted"/>
<protein>
    <submittedName>
        <fullName evidence="1">Deacylase</fullName>
    </submittedName>
</protein>
<reference evidence="1 2" key="1">
    <citation type="submission" date="2019-08" db="EMBL/GenBank/DDBJ databases">
        <title>Actinomadura sp. nov. CYP1-5 isolated from mountain soil.</title>
        <authorList>
            <person name="Songsumanus A."/>
            <person name="Kuncharoen N."/>
            <person name="Kudo T."/>
            <person name="Yuki M."/>
            <person name="Igarashi Y."/>
            <person name="Tanasupawat S."/>
        </authorList>
    </citation>
    <scope>NUCLEOTIDE SEQUENCE [LARGE SCALE GENOMIC DNA]</scope>
    <source>
        <strain evidence="1 2">GKU157</strain>
    </source>
</reference>
<comment type="caution">
    <text evidence="1">The sequence shown here is derived from an EMBL/GenBank/DDBJ whole genome shotgun (WGS) entry which is preliminary data.</text>
</comment>
<dbReference type="RefSeq" id="WP_148351911.1">
    <property type="nucleotide sequence ID" value="NZ_JBHSBF010000034.1"/>
</dbReference>
<dbReference type="OrthoDB" id="7596542at2"/>
<accession>A0A5D0U572</accession>
<sequence length="445" mass="47082">MAPEPVERAVERAVGRAWAAIDADRLRDLTLRMVSTPSPTGDEAALARFLTGHLAAAGLEAAYQEIDDRQGNAVGRLRGDGTGADLLLYAPIDTLSVGTAEEDVPYVGDELRPDMRTEGVLDGDTIIGLGASNPKGHAACLVEAASAIAAAGLPLRGSLLVGLGAGGMPTNRRPGASRANAGQGNGCSFMLEQGVWADHAILAKPGWSVSHEEVGLCWFTVRVDGTYNYVGSRQRLPYRNAVVDAARLIGELERWFPEYTARNTSGLVAPQGHIASVRGGWERTAAFSPAVCEFTVDLRISPRTTPADAARQFAEGMAAALARLGDVSATWEMTLSIPGSRTDPSTWIVRSCVRAWEEVTGEPHVPDEAARTTSGATDGNILRNRGLPTARIGMPRLTAASGAEVDFAMGMNAVSLPSMLRLTRLLVAAAVDACTRDRSELEELT</sequence>
<dbReference type="Proteomes" id="UP000322634">
    <property type="component" value="Unassembled WGS sequence"/>
</dbReference>
<evidence type="ECO:0000313" key="2">
    <source>
        <dbReference type="Proteomes" id="UP000322634"/>
    </source>
</evidence>
<keyword evidence="2" id="KW-1185">Reference proteome</keyword>
<evidence type="ECO:0000313" key="1">
    <source>
        <dbReference type="EMBL" id="TYC13217.1"/>
    </source>
</evidence>
<dbReference type="SUPFAM" id="SSF53187">
    <property type="entry name" value="Zn-dependent exopeptidases"/>
    <property type="match status" value="1"/>
</dbReference>
<dbReference type="PANTHER" id="PTHR43808">
    <property type="entry name" value="ACETYLORNITHINE DEACETYLASE"/>
    <property type="match status" value="1"/>
</dbReference>